<evidence type="ECO:0000259" key="1">
    <source>
        <dbReference type="PROSITE" id="PS51412"/>
    </source>
</evidence>
<name>A0AA39Q6Z0_9AGAR</name>
<sequence length="533" mass="59669">MEMSTNLQSTLPRFIMDPRDIPANAIPSLPSLGATYNVLNGLYADARSCMQVVVDWSNLPFHDVTFGNKVWGVPDMVNYHPVSRTEFNSTFGKSADDYSRALSSRTELGTEWPFFSGSVSVDFSQSETNNMANAFTRVMHEVTLYTMSLPPPLELQMYLRPAFLNILDNADPELIYAQYGTHLVSNLIIGGRAAFTCTTNTTQYSADESIEIAAQVSVKFFMGSLSASEQLKYQDTIDSFQESSTYRVLTEGGDSKYGNQNFLNNIDGWADSVKDYPAFVEFGGTPAFTALYQLASTKARQDELKEAYATYCKYYSTSLMIPGPYLRARYAKSNPRVASFITTDDREGRPDPVIFYTFSYGVGDGYVGLSQQFTVSQNIMYNWPDGVPVKALVPGVLVPVTRWEKYRDFVDFPYSGGLTYTRIWRGFGPTDDYVVLSHIAYTFSNESDMTDQPTALPFNPINAVHKSALKPGTYGQRHGAGDGSGTIGIWEIYDENGKAVEGFPIPWKISLKFDEKPYEDPWVWNTDQMTVDQ</sequence>
<evidence type="ECO:0000313" key="2">
    <source>
        <dbReference type="EMBL" id="KAK0497417.1"/>
    </source>
</evidence>
<keyword evidence="3" id="KW-1185">Reference proteome</keyword>
<organism evidence="2 3">
    <name type="scientific">Armillaria luteobubalina</name>
    <dbReference type="NCBI Taxonomy" id="153913"/>
    <lineage>
        <taxon>Eukaryota</taxon>
        <taxon>Fungi</taxon>
        <taxon>Dikarya</taxon>
        <taxon>Basidiomycota</taxon>
        <taxon>Agaricomycotina</taxon>
        <taxon>Agaricomycetes</taxon>
        <taxon>Agaricomycetidae</taxon>
        <taxon>Agaricales</taxon>
        <taxon>Marasmiineae</taxon>
        <taxon>Physalacriaceae</taxon>
        <taxon>Armillaria</taxon>
    </lineage>
</organism>
<proteinExistence type="predicted"/>
<gene>
    <name evidence="2" type="ORF">EDD18DRAFT_153136</name>
</gene>
<dbReference type="EMBL" id="JAUEPU010000013">
    <property type="protein sequence ID" value="KAK0497417.1"/>
    <property type="molecule type" value="Genomic_DNA"/>
</dbReference>
<dbReference type="Pfam" id="PF01823">
    <property type="entry name" value="MACPF"/>
    <property type="match status" value="1"/>
</dbReference>
<dbReference type="Proteomes" id="UP001175228">
    <property type="component" value="Unassembled WGS sequence"/>
</dbReference>
<comment type="caution">
    <text evidence="2">The sequence shown here is derived from an EMBL/GenBank/DDBJ whole genome shotgun (WGS) entry which is preliminary data.</text>
</comment>
<evidence type="ECO:0000313" key="3">
    <source>
        <dbReference type="Proteomes" id="UP001175228"/>
    </source>
</evidence>
<protein>
    <submittedName>
        <fullName evidence="2">MAC/Perforin domain-containing protein</fullName>
    </submittedName>
</protein>
<feature type="domain" description="MACPF" evidence="1">
    <location>
        <begin position="15"/>
        <end position="319"/>
    </location>
</feature>
<dbReference type="PROSITE" id="PS51412">
    <property type="entry name" value="MACPF_2"/>
    <property type="match status" value="1"/>
</dbReference>
<accession>A0AA39Q6Z0</accession>
<dbReference type="AlphaFoldDB" id="A0AA39Q6Z0"/>
<reference evidence="2" key="1">
    <citation type="submission" date="2023-06" db="EMBL/GenBank/DDBJ databases">
        <authorList>
            <consortium name="Lawrence Berkeley National Laboratory"/>
            <person name="Ahrendt S."/>
            <person name="Sahu N."/>
            <person name="Indic B."/>
            <person name="Wong-Bajracharya J."/>
            <person name="Merenyi Z."/>
            <person name="Ke H.-M."/>
            <person name="Monk M."/>
            <person name="Kocsube S."/>
            <person name="Drula E."/>
            <person name="Lipzen A."/>
            <person name="Balint B."/>
            <person name="Henrissat B."/>
            <person name="Andreopoulos B."/>
            <person name="Martin F.M."/>
            <person name="Harder C.B."/>
            <person name="Rigling D."/>
            <person name="Ford K.L."/>
            <person name="Foster G.D."/>
            <person name="Pangilinan J."/>
            <person name="Papanicolaou A."/>
            <person name="Barry K."/>
            <person name="LaButti K."/>
            <person name="Viragh M."/>
            <person name="Koriabine M."/>
            <person name="Yan M."/>
            <person name="Riley R."/>
            <person name="Champramary S."/>
            <person name="Plett K.L."/>
            <person name="Tsai I.J."/>
            <person name="Slot J."/>
            <person name="Sipos G."/>
            <person name="Plett J."/>
            <person name="Nagy L.G."/>
            <person name="Grigoriev I.V."/>
        </authorList>
    </citation>
    <scope>NUCLEOTIDE SEQUENCE</scope>
    <source>
        <strain evidence="2">HWK02</strain>
    </source>
</reference>
<dbReference type="InterPro" id="IPR020864">
    <property type="entry name" value="MACPF"/>
</dbReference>